<reference evidence="3" key="1">
    <citation type="submission" date="2016-10" db="EMBL/GenBank/DDBJ databases">
        <authorList>
            <person name="Varghese N."/>
            <person name="Submissions S."/>
        </authorList>
    </citation>
    <scope>NUCLEOTIDE SEQUENCE [LARGE SCALE GENOMIC DNA]</scope>
    <source>
        <strain evidence="3">IBRC-M 10403</strain>
    </source>
</reference>
<evidence type="ECO:0000313" key="2">
    <source>
        <dbReference type="EMBL" id="SDC32775.1"/>
    </source>
</evidence>
<protein>
    <submittedName>
        <fullName evidence="2">Uncharacterized protein</fullName>
    </submittedName>
</protein>
<organism evidence="2 3">
    <name type="scientific">Actinokineospora iranica</name>
    <dbReference type="NCBI Taxonomy" id="1271860"/>
    <lineage>
        <taxon>Bacteria</taxon>
        <taxon>Bacillati</taxon>
        <taxon>Actinomycetota</taxon>
        <taxon>Actinomycetes</taxon>
        <taxon>Pseudonocardiales</taxon>
        <taxon>Pseudonocardiaceae</taxon>
        <taxon>Actinokineospora</taxon>
    </lineage>
</organism>
<evidence type="ECO:0000256" key="1">
    <source>
        <dbReference type="SAM" id="MobiDB-lite"/>
    </source>
</evidence>
<gene>
    <name evidence="2" type="ORF">SAMN05216174_1011021</name>
</gene>
<feature type="compositionally biased region" description="Low complexity" evidence="1">
    <location>
        <begin position="78"/>
        <end position="156"/>
    </location>
</feature>
<feature type="region of interest" description="Disordered" evidence="1">
    <location>
        <begin position="72"/>
        <end position="170"/>
    </location>
</feature>
<name>A0A1G6KQI8_9PSEU</name>
<dbReference type="EMBL" id="FMZZ01000001">
    <property type="protein sequence ID" value="SDC32775.1"/>
    <property type="molecule type" value="Genomic_DNA"/>
</dbReference>
<accession>A0A1G6KQI8</accession>
<keyword evidence="3" id="KW-1185">Reference proteome</keyword>
<dbReference type="AlphaFoldDB" id="A0A1G6KQI8"/>
<sequence>MSDQEMRPHGGPGHAQNAATVQASSANVALAGTIVGGVHYHYASSLWSRRAMRATLVLSMVAAGLVGLPAPSGPAPKQPAAKAAESSTTSTAPPAAPEARQATSPAVETTVTTITTTVPPSRPAPATTATTTAAPPALAQPATTAAAAPAPQAGPAVEVSRGPASDKCGGDNSNCYQIHIRMWGFEPDAEFKVVPYSSEWDDFNPGATLTIDANGTEDFNRFHCKPAGQDVWVVVTIGDQTYTSNRFRWPG</sequence>
<dbReference type="Proteomes" id="UP000199501">
    <property type="component" value="Unassembled WGS sequence"/>
</dbReference>
<proteinExistence type="predicted"/>
<evidence type="ECO:0000313" key="3">
    <source>
        <dbReference type="Proteomes" id="UP000199501"/>
    </source>
</evidence>